<name>A0A1S5QTQ2_9CAUD</name>
<reference evidence="2" key="1">
    <citation type="submission" date="2016-02" db="EMBL/GenBank/DDBJ databases">
        <authorList>
            <person name="Morales N."/>
            <person name="Badran S."/>
            <person name="Schick P."/>
            <person name="Jacoby B."/>
            <person name="Reddi K."/>
            <person name="Villella W."/>
            <person name="Sanders E.R."/>
            <person name="Lorenz T.C."/>
        </authorList>
    </citation>
    <scope>NUCLEOTIDE SEQUENCE [LARGE SCALE GENOMIC DNA]</scope>
</reference>
<organism evidence="1 2">
    <name type="scientific">Bacillus phage Leo2</name>
    <dbReference type="NCBI Taxonomy" id="1815973"/>
    <lineage>
        <taxon>Viruses</taxon>
        <taxon>Duplodnaviria</taxon>
        <taxon>Heunggongvirae</taxon>
        <taxon>Uroviricota</taxon>
        <taxon>Caudoviricetes</taxon>
        <taxon>Ehrlichviridae</taxon>
        <taxon>Andromedavirus</taxon>
        <taxon>Andromedavirus leo2</taxon>
    </lineage>
</organism>
<sequence length="82" mass="9645">MSESRFPWLQQQGGYLKSVIVNDVSSGELPIGYMHYEIKRDKMKDIELVIECMENDEVFILNKEHIPFLEQLLSDLKEVTKQ</sequence>
<dbReference type="EMBL" id="KU836751">
    <property type="protein sequence ID" value="AMR60084.1"/>
    <property type="molecule type" value="Genomic_DNA"/>
</dbReference>
<evidence type="ECO:0000313" key="2">
    <source>
        <dbReference type="Proteomes" id="UP000223773"/>
    </source>
</evidence>
<protein>
    <submittedName>
        <fullName evidence="1">Uncharacterized protein</fullName>
    </submittedName>
</protein>
<gene>
    <name evidence="1" type="ORF">LEO2_45</name>
</gene>
<keyword evidence="2" id="KW-1185">Reference proteome</keyword>
<accession>A0A1S5QTQ2</accession>
<evidence type="ECO:0000313" key="1">
    <source>
        <dbReference type="EMBL" id="AMR60084.1"/>
    </source>
</evidence>
<proteinExistence type="predicted"/>
<dbReference type="Proteomes" id="UP000223773">
    <property type="component" value="Segment"/>
</dbReference>